<dbReference type="EMBL" id="BBLT01000006">
    <property type="protein sequence ID" value="GAL86130.1"/>
    <property type="molecule type" value="Genomic_DNA"/>
</dbReference>
<dbReference type="Proteomes" id="UP000030185">
    <property type="component" value="Unassembled WGS sequence"/>
</dbReference>
<dbReference type="InterPro" id="IPR003961">
    <property type="entry name" value="FN3_dom"/>
</dbReference>
<dbReference type="InterPro" id="IPR015943">
    <property type="entry name" value="WD40/YVTN_repeat-like_dom_sf"/>
</dbReference>
<dbReference type="PANTHER" id="PTHR47199">
    <property type="entry name" value="PHOTOSYSTEM II STABILITY/ASSEMBLY FACTOR HCF136, CHLOROPLASTIC"/>
    <property type="match status" value="1"/>
</dbReference>
<reference evidence="4 5" key="1">
    <citation type="submission" date="2014-09" db="EMBL/GenBank/DDBJ databases">
        <title>Sporocytophaga myxococcoides PG-01 genome sequencing.</title>
        <authorList>
            <person name="Liu L."/>
            <person name="Gao P.J."/>
            <person name="Chen G.J."/>
            <person name="Wang L.S."/>
        </authorList>
    </citation>
    <scope>NUCLEOTIDE SEQUENCE [LARGE SCALE GENOMIC DNA]</scope>
    <source>
        <strain evidence="4 5">PG-01</strain>
    </source>
</reference>
<dbReference type="SUPFAM" id="SSF110296">
    <property type="entry name" value="Oligoxyloglucan reducing end-specific cellobiohydrolase"/>
    <property type="match status" value="2"/>
</dbReference>
<sequence length="728" mass="79701">MVGTEGRILRSVDSGRKWQVVYNDPKFRTFYSLFFFDSKTGYAGGEEGLLLKTIDGGINWDIIPTNIGGLAYFNKLHFNGLKGNAVIGSSISYTEDGGLNWIFKSVCEGCGDFTFPEPLFGYNGNCYTYDGGVTWTPTFRSYSNSVFITKDIGFRTSSGVSRTRDGGITWIREGNPITIDDAWFMDSLNGYGISRNLGFFSTSDAGRNWASLNNPNDINNIDVIKYGHGIAFAYDSECKNLLRLENDKAEIVFGQITSLNVPNPEGNSINVNVTPDSSVFVSRGSYIYKLNKGEQKWTKNSVSSYILDMFFIDKDTGYLASHILYKTIDGGKTWNSSKTIDAQTIFFTDAQTGYYGHETGYQIGRTSNYGASWSVQYVTSGGSGIRSIFFPDASTGYMASTNGKISKCTNGISWVGQTTGVSATLNDIYFVDANRGVVVGNSGTLLTTTNGGSQWNKVQVPTTVNLNSVYFANKEIGYVVGNTGTVLVTFDSGETWEIYPLPLLDNLYSVYFYNGLGYIAGENNLVLELNHILKPSGELPSVVTTHVLQDGETSVNVEGNITDDGGNIIISRGFCWSTSPDPTINDNKTTVGAGLGSFSSLLENLTPNVTYYLRAYATNGIGTSYGNEISFSTATNTGLYKNFIGNNITIYPNPGNGKIKLDIKSLDLSYFEIKLMNVNGVIVYSKEVYKHSDTYNGTLDLELLPSGIYTIQIVGENNVYSDKLIISK</sequence>
<evidence type="ECO:0000313" key="5">
    <source>
        <dbReference type="Proteomes" id="UP000030185"/>
    </source>
</evidence>
<dbReference type="Pfam" id="PF14870">
    <property type="entry name" value="PSII_BNR"/>
    <property type="match status" value="1"/>
</dbReference>
<comment type="caution">
    <text evidence="4">The sequence shown here is derived from an EMBL/GenBank/DDBJ whole genome shotgun (WGS) entry which is preliminary data.</text>
</comment>
<evidence type="ECO:0000256" key="1">
    <source>
        <dbReference type="ARBA" id="ARBA00022531"/>
    </source>
</evidence>
<keyword evidence="2" id="KW-0604">Photosystem II</keyword>
<dbReference type="eggNOG" id="COG4447">
    <property type="taxonomic scope" value="Bacteria"/>
</dbReference>
<dbReference type="STRING" id="153721.MYP_3359"/>
<dbReference type="PROSITE" id="PS50853">
    <property type="entry name" value="FN3"/>
    <property type="match status" value="1"/>
</dbReference>
<dbReference type="Pfam" id="PF18962">
    <property type="entry name" value="Por_Secre_tail"/>
    <property type="match status" value="1"/>
</dbReference>
<dbReference type="PANTHER" id="PTHR47199:SF2">
    <property type="entry name" value="PHOTOSYSTEM II STABILITY_ASSEMBLY FACTOR HCF136, CHLOROPLASTIC"/>
    <property type="match status" value="1"/>
</dbReference>
<dbReference type="InterPro" id="IPR028203">
    <property type="entry name" value="PSII_CF48-like_dom"/>
</dbReference>
<accession>A0A098LGN3</accession>
<feature type="domain" description="Fibronectin type-III" evidence="3">
    <location>
        <begin position="539"/>
        <end position="640"/>
    </location>
</feature>
<keyword evidence="5" id="KW-1185">Reference proteome</keyword>
<dbReference type="eggNOG" id="COG3656">
    <property type="taxonomic scope" value="Bacteria"/>
</dbReference>
<evidence type="ECO:0000313" key="4">
    <source>
        <dbReference type="EMBL" id="GAL86130.1"/>
    </source>
</evidence>
<dbReference type="GO" id="GO:0015979">
    <property type="term" value="P:photosynthesis"/>
    <property type="evidence" value="ECO:0007669"/>
    <property type="project" value="UniProtKB-KW"/>
</dbReference>
<dbReference type="GO" id="GO:0009523">
    <property type="term" value="C:photosystem II"/>
    <property type="evidence" value="ECO:0007669"/>
    <property type="project" value="UniProtKB-KW"/>
</dbReference>
<evidence type="ECO:0000256" key="2">
    <source>
        <dbReference type="ARBA" id="ARBA00023276"/>
    </source>
</evidence>
<name>A0A098LGN3_9BACT</name>
<organism evidence="4 5">
    <name type="scientific">Sporocytophaga myxococcoides</name>
    <dbReference type="NCBI Taxonomy" id="153721"/>
    <lineage>
        <taxon>Bacteria</taxon>
        <taxon>Pseudomonadati</taxon>
        <taxon>Bacteroidota</taxon>
        <taxon>Cytophagia</taxon>
        <taxon>Cytophagales</taxon>
        <taxon>Cytophagaceae</taxon>
        <taxon>Sporocytophaga</taxon>
    </lineage>
</organism>
<dbReference type="NCBIfam" id="TIGR04183">
    <property type="entry name" value="Por_Secre_tail"/>
    <property type="match status" value="1"/>
</dbReference>
<gene>
    <name evidence="4" type="ORF">MYP_3359</name>
</gene>
<evidence type="ECO:0000259" key="3">
    <source>
        <dbReference type="PROSITE" id="PS50853"/>
    </source>
</evidence>
<dbReference type="Gene3D" id="2.130.10.10">
    <property type="entry name" value="YVTN repeat-like/Quinoprotein amine dehydrogenase"/>
    <property type="match status" value="2"/>
</dbReference>
<protein>
    <recommendedName>
        <fullName evidence="3">Fibronectin type-III domain-containing protein</fullName>
    </recommendedName>
</protein>
<dbReference type="InterPro" id="IPR026444">
    <property type="entry name" value="Secre_tail"/>
</dbReference>
<proteinExistence type="predicted"/>
<dbReference type="AlphaFoldDB" id="A0A098LGN3"/>
<keyword evidence="1" id="KW-0602">Photosynthesis</keyword>